<dbReference type="EMBL" id="ANJA01002983">
    <property type="protein sequence ID" value="ETO66786.1"/>
    <property type="molecule type" value="Genomic_DNA"/>
</dbReference>
<name>A0A080ZJH5_PHYNI</name>
<gene>
    <name evidence="1" type="ORF">F444_16103</name>
</gene>
<dbReference type="Proteomes" id="UP000028582">
    <property type="component" value="Unassembled WGS sequence"/>
</dbReference>
<organism evidence="1 2">
    <name type="scientific">Phytophthora nicotianae P1976</name>
    <dbReference type="NCBI Taxonomy" id="1317066"/>
    <lineage>
        <taxon>Eukaryota</taxon>
        <taxon>Sar</taxon>
        <taxon>Stramenopiles</taxon>
        <taxon>Oomycota</taxon>
        <taxon>Peronosporomycetes</taxon>
        <taxon>Peronosporales</taxon>
        <taxon>Peronosporaceae</taxon>
        <taxon>Phytophthora</taxon>
    </lineage>
</organism>
<dbReference type="AlphaFoldDB" id="A0A080ZJH5"/>
<sequence length="155" mass="16505">MKPTRQSALKLALLQNSSLISFVRLSGSCEKPPNLSTHNLAGDAVQVLLAVAGDLTATLVDALGALLHDLHLLQLLQNVTDETARGLLEVLTVDTLAGRTTVHLLERAHTSVLAQVHLTRDRGGTDVVPVRVGGRVLLERGRLDHVPPSGQLDLA</sequence>
<evidence type="ECO:0000313" key="2">
    <source>
        <dbReference type="Proteomes" id="UP000028582"/>
    </source>
</evidence>
<reference evidence="1 2" key="1">
    <citation type="submission" date="2013-11" db="EMBL/GenBank/DDBJ databases">
        <title>The Genome Sequence of Phytophthora parasitica P1976.</title>
        <authorList>
            <consortium name="The Broad Institute Genomics Platform"/>
            <person name="Russ C."/>
            <person name="Tyler B."/>
            <person name="Panabieres F."/>
            <person name="Shan W."/>
            <person name="Tripathy S."/>
            <person name="Grunwald N."/>
            <person name="Machado M."/>
            <person name="Johnson C.S."/>
            <person name="Walker B."/>
            <person name="Young S."/>
            <person name="Zeng Q."/>
            <person name="Gargeya S."/>
            <person name="Fitzgerald M."/>
            <person name="Haas B."/>
            <person name="Abouelleil A."/>
            <person name="Allen A.W."/>
            <person name="Alvarado L."/>
            <person name="Arachchi H.M."/>
            <person name="Berlin A.M."/>
            <person name="Chapman S.B."/>
            <person name="Gainer-Dewar J."/>
            <person name="Goldberg J."/>
            <person name="Griggs A."/>
            <person name="Gujja S."/>
            <person name="Hansen M."/>
            <person name="Howarth C."/>
            <person name="Imamovic A."/>
            <person name="Ireland A."/>
            <person name="Larimer J."/>
            <person name="McCowan C."/>
            <person name="Murphy C."/>
            <person name="Pearson M."/>
            <person name="Poon T.W."/>
            <person name="Priest M."/>
            <person name="Roberts A."/>
            <person name="Saif S."/>
            <person name="Shea T."/>
            <person name="Sisk P."/>
            <person name="Sykes S."/>
            <person name="Wortman J."/>
            <person name="Nusbaum C."/>
            <person name="Birren B."/>
        </authorList>
    </citation>
    <scope>NUCLEOTIDE SEQUENCE [LARGE SCALE GENOMIC DNA]</scope>
    <source>
        <strain evidence="1 2">P1976</strain>
    </source>
</reference>
<evidence type="ECO:0000313" key="1">
    <source>
        <dbReference type="EMBL" id="ETO66786.1"/>
    </source>
</evidence>
<comment type="caution">
    <text evidence="1">The sequence shown here is derived from an EMBL/GenBank/DDBJ whole genome shotgun (WGS) entry which is preliminary data.</text>
</comment>
<accession>A0A080ZJH5</accession>
<proteinExistence type="predicted"/>
<protein>
    <submittedName>
        <fullName evidence="1">Uncharacterized protein</fullName>
    </submittedName>
</protein>